<accession>A0AAD7VYG4</accession>
<comment type="caution">
    <text evidence="1">The sequence shown here is derived from an EMBL/GenBank/DDBJ whole genome shotgun (WGS) entry which is preliminary data.</text>
</comment>
<gene>
    <name evidence="1" type="ORF">AAFF_G00429500</name>
</gene>
<evidence type="ECO:0000313" key="2">
    <source>
        <dbReference type="Proteomes" id="UP001221898"/>
    </source>
</evidence>
<keyword evidence="2" id="KW-1185">Reference proteome</keyword>
<dbReference type="AlphaFoldDB" id="A0AAD7VYG4"/>
<reference evidence="1" key="1">
    <citation type="journal article" date="2023" name="Science">
        <title>Genome structures resolve the early diversification of teleost fishes.</title>
        <authorList>
            <person name="Parey E."/>
            <person name="Louis A."/>
            <person name="Montfort J."/>
            <person name="Bouchez O."/>
            <person name="Roques C."/>
            <person name="Iampietro C."/>
            <person name="Lluch J."/>
            <person name="Castinel A."/>
            <person name="Donnadieu C."/>
            <person name="Desvignes T."/>
            <person name="Floi Bucao C."/>
            <person name="Jouanno E."/>
            <person name="Wen M."/>
            <person name="Mejri S."/>
            <person name="Dirks R."/>
            <person name="Jansen H."/>
            <person name="Henkel C."/>
            <person name="Chen W.J."/>
            <person name="Zahm M."/>
            <person name="Cabau C."/>
            <person name="Klopp C."/>
            <person name="Thompson A.W."/>
            <person name="Robinson-Rechavi M."/>
            <person name="Braasch I."/>
            <person name="Lecointre G."/>
            <person name="Bobe J."/>
            <person name="Postlethwait J.H."/>
            <person name="Berthelot C."/>
            <person name="Roest Crollius H."/>
            <person name="Guiguen Y."/>
        </authorList>
    </citation>
    <scope>NUCLEOTIDE SEQUENCE</scope>
    <source>
        <strain evidence="1">NC1722</strain>
    </source>
</reference>
<name>A0AAD7VYG4_9TELE</name>
<dbReference type="Proteomes" id="UP001221898">
    <property type="component" value="Unassembled WGS sequence"/>
</dbReference>
<evidence type="ECO:0000313" key="1">
    <source>
        <dbReference type="EMBL" id="KAJ8361728.1"/>
    </source>
</evidence>
<proteinExistence type="predicted"/>
<dbReference type="EMBL" id="JAINUG010000917">
    <property type="protein sequence ID" value="KAJ8361728.1"/>
    <property type="molecule type" value="Genomic_DNA"/>
</dbReference>
<sequence>MSHAGTWSDSVCETDCVSICYDEKLYCRLTICSNGAVCGYSPADLRALHTLFLPLSSVSLCEHTEELD</sequence>
<organism evidence="1 2">
    <name type="scientific">Aldrovandia affinis</name>
    <dbReference type="NCBI Taxonomy" id="143900"/>
    <lineage>
        <taxon>Eukaryota</taxon>
        <taxon>Metazoa</taxon>
        <taxon>Chordata</taxon>
        <taxon>Craniata</taxon>
        <taxon>Vertebrata</taxon>
        <taxon>Euteleostomi</taxon>
        <taxon>Actinopterygii</taxon>
        <taxon>Neopterygii</taxon>
        <taxon>Teleostei</taxon>
        <taxon>Notacanthiformes</taxon>
        <taxon>Halosauridae</taxon>
        <taxon>Aldrovandia</taxon>
    </lineage>
</organism>
<protein>
    <submittedName>
        <fullName evidence="1">Uncharacterized protein</fullName>
    </submittedName>
</protein>